<accession>A0AAW0X4T7</accession>
<dbReference type="FunFam" id="2.60.40.770:FF:000001">
    <property type="entry name" value="NPC intracellular cholesterol transporter 2"/>
    <property type="match status" value="1"/>
</dbReference>
<evidence type="ECO:0000313" key="6">
    <source>
        <dbReference type="EMBL" id="KAK8734701.1"/>
    </source>
</evidence>
<name>A0AAW0X4T7_CHEQU</name>
<dbReference type="InterPro" id="IPR003172">
    <property type="entry name" value="ML_dom"/>
</dbReference>
<dbReference type="PANTHER" id="PTHR11306:SF55">
    <property type="entry name" value="GEO08227P1-RELATED"/>
    <property type="match status" value="1"/>
</dbReference>
<feature type="signal peptide" evidence="4">
    <location>
        <begin position="1"/>
        <end position="18"/>
    </location>
</feature>
<dbReference type="Gene3D" id="2.60.40.770">
    <property type="match status" value="1"/>
</dbReference>
<keyword evidence="4" id="KW-0732">Signal</keyword>
<comment type="caution">
    <text evidence="6">The sequence shown here is derived from an EMBL/GenBank/DDBJ whole genome shotgun (WGS) entry which is preliminary data.</text>
</comment>
<sequence length="150" mass="17170">MGFMYIFLVACTVTVTWATIYDIPFRSCRGIPGPSAIKVNCSSFERETCTLTKGQTYSIWANFTPQINVNAVQSSVAWKTWVEMPLPGQDADGCNGYLECPLAQNTPTTFTYPLQIQNFWMRRRYPIVWRLKDANTDIKILCFTFKILIT</sequence>
<evidence type="ECO:0000259" key="5">
    <source>
        <dbReference type="SMART" id="SM00737"/>
    </source>
</evidence>
<evidence type="ECO:0000256" key="3">
    <source>
        <dbReference type="ARBA" id="ARBA00022525"/>
    </source>
</evidence>
<organism evidence="6 7">
    <name type="scientific">Cherax quadricarinatus</name>
    <name type="common">Australian red claw crayfish</name>
    <dbReference type="NCBI Taxonomy" id="27406"/>
    <lineage>
        <taxon>Eukaryota</taxon>
        <taxon>Metazoa</taxon>
        <taxon>Ecdysozoa</taxon>
        <taxon>Arthropoda</taxon>
        <taxon>Crustacea</taxon>
        <taxon>Multicrustacea</taxon>
        <taxon>Malacostraca</taxon>
        <taxon>Eumalacostraca</taxon>
        <taxon>Eucarida</taxon>
        <taxon>Decapoda</taxon>
        <taxon>Pleocyemata</taxon>
        <taxon>Astacidea</taxon>
        <taxon>Parastacoidea</taxon>
        <taxon>Parastacidae</taxon>
        <taxon>Cherax</taxon>
    </lineage>
</organism>
<dbReference type="Proteomes" id="UP001445076">
    <property type="component" value="Unassembled WGS sequence"/>
</dbReference>
<dbReference type="AlphaFoldDB" id="A0AAW0X4T7"/>
<keyword evidence="7" id="KW-1185">Reference proteome</keyword>
<evidence type="ECO:0000256" key="4">
    <source>
        <dbReference type="SAM" id="SignalP"/>
    </source>
</evidence>
<reference evidence="6 7" key="1">
    <citation type="journal article" date="2024" name="BMC Genomics">
        <title>Genome assembly of redclaw crayfish (Cherax quadricarinatus) provides insights into its immune adaptation and hypoxia tolerance.</title>
        <authorList>
            <person name="Liu Z."/>
            <person name="Zheng J."/>
            <person name="Li H."/>
            <person name="Fang K."/>
            <person name="Wang S."/>
            <person name="He J."/>
            <person name="Zhou D."/>
            <person name="Weng S."/>
            <person name="Chi M."/>
            <person name="Gu Z."/>
            <person name="He J."/>
            <person name="Li F."/>
            <person name="Wang M."/>
        </authorList>
    </citation>
    <scope>NUCLEOTIDE SEQUENCE [LARGE SCALE GENOMIC DNA]</scope>
    <source>
        <strain evidence="6">ZL_2023a</strain>
    </source>
</reference>
<dbReference type="InterPro" id="IPR014756">
    <property type="entry name" value="Ig_E-set"/>
</dbReference>
<evidence type="ECO:0000256" key="2">
    <source>
        <dbReference type="ARBA" id="ARBA00006370"/>
    </source>
</evidence>
<comment type="subcellular location">
    <subcellularLocation>
        <location evidence="1">Secreted</location>
    </subcellularLocation>
</comment>
<keyword evidence="3" id="KW-0964">Secreted</keyword>
<dbReference type="InterPro" id="IPR039670">
    <property type="entry name" value="NPC2-like"/>
</dbReference>
<feature type="domain" description="MD-2-related lipid-recognition" evidence="5">
    <location>
        <begin position="25"/>
        <end position="147"/>
    </location>
</feature>
<gene>
    <name evidence="6" type="ORF">OTU49_005940</name>
</gene>
<dbReference type="PANTHER" id="PTHR11306">
    <property type="entry name" value="NIEMANN PICK TYPE C2 PROTEIN NPC2-RELATED"/>
    <property type="match status" value="1"/>
</dbReference>
<comment type="similarity">
    <text evidence="2">Belongs to the NPC2 family.</text>
</comment>
<dbReference type="SUPFAM" id="SSF81296">
    <property type="entry name" value="E set domains"/>
    <property type="match status" value="1"/>
</dbReference>
<dbReference type="EMBL" id="JARKIK010000050">
    <property type="protein sequence ID" value="KAK8734701.1"/>
    <property type="molecule type" value="Genomic_DNA"/>
</dbReference>
<dbReference type="GO" id="GO:0015918">
    <property type="term" value="P:sterol transport"/>
    <property type="evidence" value="ECO:0007669"/>
    <property type="project" value="InterPro"/>
</dbReference>
<evidence type="ECO:0000256" key="1">
    <source>
        <dbReference type="ARBA" id="ARBA00004613"/>
    </source>
</evidence>
<dbReference type="GO" id="GO:0005576">
    <property type="term" value="C:extracellular region"/>
    <property type="evidence" value="ECO:0007669"/>
    <property type="project" value="UniProtKB-SubCell"/>
</dbReference>
<dbReference type="GO" id="GO:0032934">
    <property type="term" value="F:sterol binding"/>
    <property type="evidence" value="ECO:0007669"/>
    <property type="project" value="InterPro"/>
</dbReference>
<evidence type="ECO:0000313" key="7">
    <source>
        <dbReference type="Proteomes" id="UP001445076"/>
    </source>
</evidence>
<proteinExistence type="inferred from homology"/>
<protein>
    <recommendedName>
        <fullName evidence="5">MD-2-related lipid-recognition domain-containing protein</fullName>
    </recommendedName>
</protein>
<dbReference type="SMART" id="SM00737">
    <property type="entry name" value="ML"/>
    <property type="match status" value="1"/>
</dbReference>
<dbReference type="Pfam" id="PF02221">
    <property type="entry name" value="E1_DerP2_DerF2"/>
    <property type="match status" value="1"/>
</dbReference>
<feature type="chain" id="PRO_5043396310" description="MD-2-related lipid-recognition domain-containing protein" evidence="4">
    <location>
        <begin position="19"/>
        <end position="150"/>
    </location>
</feature>